<name>A0ACC7NJ71_9BURK</name>
<reference evidence="1 2" key="1">
    <citation type="journal article" date="2024" name="Chem. Sci.">
        <title>Discovery of megapolipeptins by genome mining of a Burkholderiales bacteria collection.</title>
        <authorList>
            <person name="Paulo B.S."/>
            <person name="Recchia M.J.J."/>
            <person name="Lee S."/>
            <person name="Fergusson C.H."/>
            <person name="Romanowski S.B."/>
            <person name="Hernandez A."/>
            <person name="Krull N."/>
            <person name="Liu D.Y."/>
            <person name="Cavanagh H."/>
            <person name="Bos A."/>
            <person name="Gray C.A."/>
            <person name="Murphy B.T."/>
            <person name="Linington R.G."/>
            <person name="Eustaquio A.S."/>
        </authorList>
    </citation>
    <scope>NUCLEOTIDE SEQUENCE [LARGE SCALE GENOMIC DNA]</scope>
    <source>
        <strain evidence="1 2">RL18-126-BIB-B</strain>
    </source>
</reference>
<proteinExistence type="predicted"/>
<evidence type="ECO:0000313" key="1">
    <source>
        <dbReference type="EMBL" id="MFM0107369.1"/>
    </source>
</evidence>
<gene>
    <name evidence="1" type="ORF">PQR01_28810</name>
</gene>
<organism evidence="1 2">
    <name type="scientific">Paraburkholderia rhynchosiae</name>
    <dbReference type="NCBI Taxonomy" id="487049"/>
    <lineage>
        <taxon>Bacteria</taxon>
        <taxon>Pseudomonadati</taxon>
        <taxon>Pseudomonadota</taxon>
        <taxon>Betaproteobacteria</taxon>
        <taxon>Burkholderiales</taxon>
        <taxon>Burkholderiaceae</taxon>
        <taxon>Paraburkholderia</taxon>
    </lineage>
</organism>
<dbReference type="EMBL" id="JAQQDW010000078">
    <property type="protein sequence ID" value="MFM0107369.1"/>
    <property type="molecule type" value="Genomic_DNA"/>
</dbReference>
<sequence>MILEALGRVRAISLSCGLSPNVKREQIEKDDMTYAMWGIAVGLALMFGVSLRRYRRSLLRKREIRWMDQHHLLDRLREQLGWSLQK</sequence>
<comment type="caution">
    <text evidence="1">The sequence shown here is derived from an EMBL/GenBank/DDBJ whole genome shotgun (WGS) entry which is preliminary data.</text>
</comment>
<accession>A0ACC7NJ71</accession>
<dbReference type="Proteomes" id="UP001629235">
    <property type="component" value="Unassembled WGS sequence"/>
</dbReference>
<protein>
    <submittedName>
        <fullName evidence="1">Uncharacterized protein</fullName>
    </submittedName>
</protein>
<evidence type="ECO:0000313" key="2">
    <source>
        <dbReference type="Proteomes" id="UP001629235"/>
    </source>
</evidence>
<keyword evidence="2" id="KW-1185">Reference proteome</keyword>